<dbReference type="SUPFAM" id="SSF46955">
    <property type="entry name" value="Putative DNA-binding domain"/>
    <property type="match status" value="1"/>
</dbReference>
<dbReference type="Pfam" id="PF07739">
    <property type="entry name" value="TipAS"/>
    <property type="match status" value="1"/>
</dbReference>
<dbReference type="Gene3D" id="1.10.1660.10">
    <property type="match status" value="1"/>
</dbReference>
<dbReference type="InterPro" id="IPR000551">
    <property type="entry name" value="MerR-type_HTH_dom"/>
</dbReference>
<dbReference type="PROSITE" id="PS00552">
    <property type="entry name" value="HTH_MERR_1"/>
    <property type="match status" value="1"/>
</dbReference>
<dbReference type="Proteomes" id="UP000035579">
    <property type="component" value="Chromosome"/>
</dbReference>
<dbReference type="PANTHER" id="PTHR30204">
    <property type="entry name" value="REDOX-CYCLING DRUG-SENSING TRANSCRIPTIONAL ACTIVATOR SOXR"/>
    <property type="match status" value="1"/>
</dbReference>
<gene>
    <name evidence="6" type="ORF">AA314_03073</name>
    <name evidence="7" type="ORF">ATI61_103156</name>
</gene>
<dbReference type="CDD" id="cd04788">
    <property type="entry name" value="HTH_NolA-AlbR"/>
    <property type="match status" value="1"/>
</dbReference>
<dbReference type="SMART" id="SM00422">
    <property type="entry name" value="HTH_MERR"/>
    <property type="match status" value="1"/>
</dbReference>
<dbReference type="InterPro" id="IPR036244">
    <property type="entry name" value="TipA-like_antibiotic-bd"/>
</dbReference>
<dbReference type="RefSeq" id="WP_047856020.1">
    <property type="nucleotide sequence ID" value="NZ_CP011509.1"/>
</dbReference>
<dbReference type="GO" id="GO:0003700">
    <property type="term" value="F:DNA-binding transcription factor activity"/>
    <property type="evidence" value="ECO:0007669"/>
    <property type="project" value="InterPro"/>
</dbReference>
<evidence type="ECO:0000256" key="2">
    <source>
        <dbReference type="ARBA" id="ARBA00023125"/>
    </source>
</evidence>
<evidence type="ECO:0000259" key="5">
    <source>
        <dbReference type="PROSITE" id="PS50937"/>
    </source>
</evidence>
<dbReference type="EMBL" id="QUMU01000003">
    <property type="protein sequence ID" value="REG34263.1"/>
    <property type="molecule type" value="Genomic_DNA"/>
</dbReference>
<dbReference type="PANTHER" id="PTHR30204:SF90">
    <property type="entry name" value="HTH-TYPE TRANSCRIPTIONAL ACTIVATOR MTA"/>
    <property type="match status" value="1"/>
</dbReference>
<evidence type="ECO:0000256" key="4">
    <source>
        <dbReference type="ARBA" id="ARBA00023163"/>
    </source>
</evidence>
<dbReference type="SUPFAM" id="SSF89082">
    <property type="entry name" value="Antibiotic binding domain of TipA-like multidrug resistance regulators"/>
    <property type="match status" value="1"/>
</dbReference>
<evidence type="ECO:0000313" key="9">
    <source>
        <dbReference type="Proteomes" id="UP000256345"/>
    </source>
</evidence>
<keyword evidence="3" id="KW-0010">Activator</keyword>
<name>A0AAC8Q5Z8_9BACT</name>
<keyword evidence="1" id="KW-0805">Transcription regulation</keyword>
<dbReference type="Pfam" id="PF13411">
    <property type="entry name" value="MerR_1"/>
    <property type="match status" value="1"/>
</dbReference>
<sequence>MQPEPLKVGELARRTGLSIRTLHHYDELGLLSPSLRTASGYRLYTPEDVARLQRILSLRQLGFALEEIKRCIDEPDYSPVRVLDLHLAKAREQLAVQQELCRRLEALATQLRSAETPSVDQLVQTIEVMTMFEKYYTPEQLKELEARRQALGEDAIRQVQEEWPRLIAQVRTELEKGTDPASESVQKLARRWQELIQAFTGGNPGIEKSLNTMYQQEPGAGARFGMDPRLMEYVGRAMAALKKPE</sequence>
<keyword evidence="2 7" id="KW-0238">DNA-binding</keyword>
<dbReference type="PROSITE" id="PS50937">
    <property type="entry name" value="HTH_MERR_2"/>
    <property type="match status" value="1"/>
</dbReference>
<dbReference type="PRINTS" id="PR00040">
    <property type="entry name" value="HTHMERR"/>
</dbReference>
<dbReference type="Proteomes" id="UP000256345">
    <property type="component" value="Unassembled WGS sequence"/>
</dbReference>
<dbReference type="AlphaFoldDB" id="A0AAC8Q5Z8"/>
<evidence type="ECO:0000313" key="8">
    <source>
        <dbReference type="Proteomes" id="UP000035579"/>
    </source>
</evidence>
<evidence type="ECO:0000313" key="6">
    <source>
        <dbReference type="EMBL" id="AKJ01447.1"/>
    </source>
</evidence>
<accession>A0AAC8Q5Z8</accession>
<dbReference type="EMBL" id="CP011509">
    <property type="protein sequence ID" value="AKJ01447.1"/>
    <property type="molecule type" value="Genomic_DNA"/>
</dbReference>
<evidence type="ECO:0000256" key="3">
    <source>
        <dbReference type="ARBA" id="ARBA00023159"/>
    </source>
</evidence>
<dbReference type="InterPro" id="IPR009061">
    <property type="entry name" value="DNA-bd_dom_put_sf"/>
</dbReference>
<evidence type="ECO:0000313" key="7">
    <source>
        <dbReference type="EMBL" id="REG34263.1"/>
    </source>
</evidence>
<dbReference type="InterPro" id="IPR012925">
    <property type="entry name" value="TipAS_dom"/>
</dbReference>
<protein>
    <submittedName>
        <fullName evidence="7">DNA-binding transcriptional MerR regulator</fullName>
    </submittedName>
    <submittedName>
        <fullName evidence="6">Transcriptional regulator, MerR family</fullName>
    </submittedName>
</protein>
<keyword evidence="4" id="KW-0804">Transcription</keyword>
<dbReference type="GO" id="GO:0003677">
    <property type="term" value="F:DNA binding"/>
    <property type="evidence" value="ECO:0007669"/>
    <property type="project" value="UniProtKB-KW"/>
</dbReference>
<organism evidence="6 8">
    <name type="scientific">Archangium gephyra</name>
    <dbReference type="NCBI Taxonomy" id="48"/>
    <lineage>
        <taxon>Bacteria</taxon>
        <taxon>Pseudomonadati</taxon>
        <taxon>Myxococcota</taxon>
        <taxon>Myxococcia</taxon>
        <taxon>Myxococcales</taxon>
        <taxon>Cystobacterineae</taxon>
        <taxon>Archangiaceae</taxon>
        <taxon>Archangium</taxon>
    </lineage>
</organism>
<dbReference type="Gene3D" id="1.10.490.50">
    <property type="entry name" value="Antibiotic binding domain of TipA-like multidrug resistance regulators"/>
    <property type="match status" value="1"/>
</dbReference>
<proteinExistence type="predicted"/>
<reference evidence="6 8" key="1">
    <citation type="submission" date="2015-05" db="EMBL/GenBank/DDBJ databases">
        <title>Genome assembly of Archangium gephyra DSM 2261.</title>
        <authorList>
            <person name="Sharma G."/>
            <person name="Subramanian S."/>
        </authorList>
    </citation>
    <scope>NUCLEOTIDE SEQUENCE [LARGE SCALE GENOMIC DNA]</scope>
    <source>
        <strain evidence="6 8">DSM 2261</strain>
    </source>
</reference>
<evidence type="ECO:0000256" key="1">
    <source>
        <dbReference type="ARBA" id="ARBA00023015"/>
    </source>
</evidence>
<reference evidence="7 9" key="2">
    <citation type="submission" date="2018-08" db="EMBL/GenBank/DDBJ databases">
        <title>Genomic Encyclopedia of Archaeal and Bacterial Type Strains, Phase II (KMG-II): from individual species to whole genera.</title>
        <authorList>
            <person name="Goeker M."/>
        </authorList>
    </citation>
    <scope>NUCLEOTIDE SEQUENCE [LARGE SCALE GENOMIC DNA]</scope>
    <source>
        <strain evidence="7 9">DSM 2261</strain>
    </source>
</reference>
<feature type="domain" description="HTH merR-type" evidence="5">
    <location>
        <begin position="5"/>
        <end position="74"/>
    </location>
</feature>
<dbReference type="InterPro" id="IPR047057">
    <property type="entry name" value="MerR_fam"/>
</dbReference>
<dbReference type="KEGG" id="age:AA314_03073"/>
<keyword evidence="9" id="KW-1185">Reference proteome</keyword>